<feature type="transmembrane region" description="Helical" evidence="7">
    <location>
        <begin position="40"/>
        <end position="65"/>
    </location>
</feature>
<evidence type="ECO:0000256" key="5">
    <source>
        <dbReference type="ARBA" id="ARBA00023136"/>
    </source>
</evidence>
<feature type="transmembrane region" description="Helical" evidence="7">
    <location>
        <begin position="348"/>
        <end position="369"/>
    </location>
</feature>
<feature type="transmembrane region" description="Helical" evidence="7">
    <location>
        <begin position="167"/>
        <end position="185"/>
    </location>
</feature>
<sequence>MAERETWTTRIGFILAAVGSAVGLGNIWRFPFSAAESGGGAFLIVYLIAILIVGIPALLAEFVIGRRANVDAIGAFRAIGKGNWRFIGAIGVLASFWTLSYYSVIGGWVFRYVIGSATGSALADPEAYFGAVSVGGSSVLTHVVFMMVTIGIVAFGIERGIELATKFMVPSIVVLLLGLAGYAFTLPDAAPGYDFLFDPDFAAITSNLAQIIPAATGQALFSLSVGFSVMITYASYLGKDDSLGADGLSIAVTNTFIGILAGMVVLPLLFAGGLSVGSGAAEGGGIGAVFVAIPIALGDFSSLIGHTLGIVFFFIVLIAALSSAISLLEAPVAYVVDEFDVPRMQATLGIGGAAFVLGVPSAWDTAWLGWFDGIGVALLLPTTVLFVVIFVGWIMGEDAIDEIKKGMANGSFGNIWLWSLRTFVLVAVVVVFLLNIHDLFFTLEEGTSILPPPFQQ</sequence>
<keyword evidence="3 6" id="KW-0812">Transmembrane</keyword>
<name>A0A8U0A2I4_9EURY</name>
<feature type="transmembrane region" description="Helical" evidence="7">
    <location>
        <begin position="7"/>
        <end position="28"/>
    </location>
</feature>
<dbReference type="CDD" id="cd10336">
    <property type="entry name" value="SLC6sbd_Tyt1-Like"/>
    <property type="match status" value="1"/>
</dbReference>
<evidence type="ECO:0000256" key="3">
    <source>
        <dbReference type="ARBA" id="ARBA00022692"/>
    </source>
</evidence>
<dbReference type="Pfam" id="PF00209">
    <property type="entry name" value="SNF"/>
    <property type="match status" value="2"/>
</dbReference>
<dbReference type="GO" id="GO:0016020">
    <property type="term" value="C:membrane"/>
    <property type="evidence" value="ECO:0007669"/>
    <property type="project" value="UniProtKB-SubCell"/>
</dbReference>
<organism evidence="8 9">
    <name type="scientific">Halocatena salina</name>
    <dbReference type="NCBI Taxonomy" id="2934340"/>
    <lineage>
        <taxon>Archaea</taxon>
        <taxon>Methanobacteriati</taxon>
        <taxon>Methanobacteriota</taxon>
        <taxon>Stenosarchaea group</taxon>
        <taxon>Halobacteria</taxon>
        <taxon>Halobacteriales</taxon>
        <taxon>Natronomonadaceae</taxon>
        <taxon>Halocatena</taxon>
    </lineage>
</organism>
<dbReference type="PANTHER" id="PTHR42948:SF1">
    <property type="entry name" value="TRANSPORTER"/>
    <property type="match status" value="1"/>
</dbReference>
<feature type="transmembrane region" description="Helical" evidence="7">
    <location>
        <begin position="248"/>
        <end position="270"/>
    </location>
</feature>
<dbReference type="PROSITE" id="PS00610">
    <property type="entry name" value="NA_NEUROTRAN_SYMP_1"/>
    <property type="match status" value="1"/>
</dbReference>
<dbReference type="Proteomes" id="UP000831768">
    <property type="component" value="Chromosome"/>
</dbReference>
<evidence type="ECO:0000313" key="8">
    <source>
        <dbReference type="EMBL" id="UPM43411.1"/>
    </source>
</evidence>
<feature type="transmembrane region" description="Helical" evidence="7">
    <location>
        <begin position="215"/>
        <end position="236"/>
    </location>
</feature>
<keyword evidence="4 7" id="KW-1133">Transmembrane helix</keyword>
<dbReference type="PROSITE" id="PS50267">
    <property type="entry name" value="NA_NEUROTRAN_SYMP_3"/>
    <property type="match status" value="1"/>
</dbReference>
<evidence type="ECO:0000256" key="2">
    <source>
        <dbReference type="ARBA" id="ARBA00022448"/>
    </source>
</evidence>
<reference evidence="8" key="1">
    <citation type="submission" date="2022-04" db="EMBL/GenBank/DDBJ databases">
        <title>Halocatena sp. nov., isolated from a salt lake.</title>
        <authorList>
            <person name="Cui H.-L."/>
        </authorList>
    </citation>
    <scope>NUCLEOTIDE SEQUENCE</scope>
    <source>
        <strain evidence="8">AD-1</strain>
    </source>
</reference>
<evidence type="ECO:0000256" key="1">
    <source>
        <dbReference type="ARBA" id="ARBA00004141"/>
    </source>
</evidence>
<proteinExistence type="inferred from homology"/>
<feature type="transmembrane region" description="Helical" evidence="7">
    <location>
        <begin position="415"/>
        <end position="434"/>
    </location>
</feature>
<feature type="transmembrane region" description="Helical" evidence="7">
    <location>
        <begin position="276"/>
        <end position="297"/>
    </location>
</feature>
<dbReference type="InterPro" id="IPR047218">
    <property type="entry name" value="YocR/YhdH-like"/>
</dbReference>
<protein>
    <recommendedName>
        <fullName evidence="6">Transporter</fullName>
    </recommendedName>
</protein>
<keyword evidence="2 6" id="KW-0813">Transport</keyword>
<keyword evidence="9" id="KW-1185">Reference proteome</keyword>
<dbReference type="InterPro" id="IPR037272">
    <property type="entry name" value="SNS_sf"/>
</dbReference>
<evidence type="ECO:0000313" key="9">
    <source>
        <dbReference type="Proteomes" id="UP000831768"/>
    </source>
</evidence>
<evidence type="ECO:0000256" key="6">
    <source>
        <dbReference type="RuleBase" id="RU003732"/>
    </source>
</evidence>
<dbReference type="InterPro" id="IPR000175">
    <property type="entry name" value="Na/ntran_symport"/>
</dbReference>
<dbReference type="RefSeq" id="WP_247994078.1">
    <property type="nucleotide sequence ID" value="NZ_CP096019.1"/>
</dbReference>
<dbReference type="GO" id="GO:0015293">
    <property type="term" value="F:symporter activity"/>
    <property type="evidence" value="ECO:0007669"/>
    <property type="project" value="UniProtKB-KW"/>
</dbReference>
<feature type="transmembrane region" description="Helical" evidence="7">
    <location>
        <begin position="130"/>
        <end position="155"/>
    </location>
</feature>
<comment type="subcellular location">
    <subcellularLocation>
        <location evidence="1">Membrane</location>
        <topology evidence="1">Multi-pass membrane protein</topology>
    </subcellularLocation>
</comment>
<evidence type="ECO:0000256" key="4">
    <source>
        <dbReference type="ARBA" id="ARBA00022989"/>
    </source>
</evidence>
<dbReference type="PRINTS" id="PR00176">
    <property type="entry name" value="NANEUSMPORT"/>
</dbReference>
<feature type="transmembrane region" description="Helical" evidence="7">
    <location>
        <begin position="86"/>
        <end position="110"/>
    </location>
</feature>
<dbReference type="GeneID" id="71926970"/>
<keyword evidence="5 7" id="KW-0472">Membrane</keyword>
<dbReference type="EMBL" id="CP096019">
    <property type="protein sequence ID" value="UPM43411.1"/>
    <property type="molecule type" value="Genomic_DNA"/>
</dbReference>
<evidence type="ECO:0000256" key="7">
    <source>
        <dbReference type="SAM" id="Phobius"/>
    </source>
</evidence>
<feature type="transmembrane region" description="Helical" evidence="7">
    <location>
        <begin position="376"/>
        <end position="395"/>
    </location>
</feature>
<dbReference type="PANTHER" id="PTHR42948">
    <property type="entry name" value="TRANSPORTER"/>
    <property type="match status" value="1"/>
</dbReference>
<dbReference type="AlphaFoldDB" id="A0A8U0A2I4"/>
<dbReference type="SUPFAM" id="SSF161070">
    <property type="entry name" value="SNF-like"/>
    <property type="match status" value="1"/>
</dbReference>
<dbReference type="NCBIfam" id="NF037979">
    <property type="entry name" value="Na_transp"/>
    <property type="match status" value="1"/>
</dbReference>
<accession>A0A8U0A2I4</accession>
<keyword evidence="6" id="KW-0769">Symport</keyword>
<feature type="transmembrane region" description="Helical" evidence="7">
    <location>
        <begin position="309"/>
        <end position="328"/>
    </location>
</feature>
<gene>
    <name evidence="8" type="ORF">MW046_02945</name>
</gene>
<comment type="similarity">
    <text evidence="6">Belongs to the sodium:neurotransmitter symporter (SNF) (TC 2.A.22) family.</text>
</comment>
<dbReference type="KEGG" id="haad:MW046_02945"/>